<dbReference type="CDD" id="cd00637">
    <property type="entry name" value="7tm_classA_rhodopsin-like"/>
    <property type="match status" value="1"/>
</dbReference>
<evidence type="ECO:0000256" key="7">
    <source>
        <dbReference type="ARBA" id="ARBA00023224"/>
    </source>
</evidence>
<dbReference type="Pfam" id="PF00001">
    <property type="entry name" value="7tm_1"/>
    <property type="match status" value="1"/>
</dbReference>
<dbReference type="AlphaFoldDB" id="A0A8S3USJ2"/>
<keyword evidence="2 9" id="KW-0812">Transmembrane</keyword>
<feature type="domain" description="G-protein coupled receptors family 1 profile" evidence="10">
    <location>
        <begin position="38"/>
        <end position="129"/>
    </location>
</feature>
<dbReference type="InterPro" id="IPR017452">
    <property type="entry name" value="GPCR_Rhodpsn_7TM"/>
</dbReference>
<feature type="transmembrane region" description="Helical" evidence="9">
    <location>
        <begin position="179"/>
        <end position="198"/>
    </location>
</feature>
<dbReference type="PRINTS" id="PR00237">
    <property type="entry name" value="GPCRRHODOPSN"/>
</dbReference>
<feature type="transmembrane region" description="Helical" evidence="9">
    <location>
        <begin position="136"/>
        <end position="156"/>
    </location>
</feature>
<feature type="transmembrane region" description="Helical" evidence="9">
    <location>
        <begin position="58"/>
        <end position="80"/>
    </location>
</feature>
<accession>A0A8S3USJ2</accession>
<evidence type="ECO:0000256" key="9">
    <source>
        <dbReference type="SAM" id="Phobius"/>
    </source>
</evidence>
<evidence type="ECO:0000256" key="3">
    <source>
        <dbReference type="ARBA" id="ARBA00022989"/>
    </source>
</evidence>
<dbReference type="InterPro" id="IPR000276">
    <property type="entry name" value="GPCR_Rhodpsn"/>
</dbReference>
<comment type="subcellular location">
    <subcellularLocation>
        <location evidence="1">Membrane</location>
        <topology evidence="1">Multi-pass membrane protein</topology>
    </subcellularLocation>
</comment>
<keyword evidence="12" id="KW-1185">Reference proteome</keyword>
<dbReference type="SUPFAM" id="SSF81321">
    <property type="entry name" value="Family A G protein-coupled receptor-like"/>
    <property type="match status" value="1"/>
</dbReference>
<dbReference type="PANTHER" id="PTHR24238">
    <property type="entry name" value="G-PROTEIN COUPLED RECEPTOR"/>
    <property type="match status" value="1"/>
</dbReference>
<organism evidence="11 12">
    <name type="scientific">Mytilus edulis</name>
    <name type="common">Blue mussel</name>
    <dbReference type="NCBI Taxonomy" id="6550"/>
    <lineage>
        <taxon>Eukaryota</taxon>
        <taxon>Metazoa</taxon>
        <taxon>Spiralia</taxon>
        <taxon>Lophotrochozoa</taxon>
        <taxon>Mollusca</taxon>
        <taxon>Bivalvia</taxon>
        <taxon>Autobranchia</taxon>
        <taxon>Pteriomorphia</taxon>
        <taxon>Mytilida</taxon>
        <taxon>Mytiloidea</taxon>
        <taxon>Mytilidae</taxon>
        <taxon>Mytilinae</taxon>
        <taxon>Mytilus</taxon>
    </lineage>
</organism>
<dbReference type="EMBL" id="CAJPWZ010002768">
    <property type="protein sequence ID" value="CAG2245345.1"/>
    <property type="molecule type" value="Genomic_DNA"/>
</dbReference>
<evidence type="ECO:0000313" key="12">
    <source>
        <dbReference type="Proteomes" id="UP000683360"/>
    </source>
</evidence>
<dbReference type="PANTHER" id="PTHR24238:SF75">
    <property type="entry name" value="CHOLECYSTOKININ-LIKE RECEPTOR AT 17D1-RELATED"/>
    <property type="match status" value="1"/>
</dbReference>
<dbReference type="Gene3D" id="1.20.1070.10">
    <property type="entry name" value="Rhodopsin 7-helix transmembrane proteins"/>
    <property type="match status" value="1"/>
</dbReference>
<feature type="transmembrane region" description="Helical" evidence="9">
    <location>
        <begin position="25"/>
        <end position="46"/>
    </location>
</feature>
<evidence type="ECO:0000256" key="2">
    <source>
        <dbReference type="ARBA" id="ARBA00022692"/>
    </source>
</evidence>
<sequence length="399" mass="45333">MPSLMQNSSVEDVLQQYTQNVTVNVVLLSLYLVTGVLGNTIVLLVYKLKMKVTSEERYFIPVLALSDLVSSTVCSLYGIIVNNMPVTLESELAWDLLLYINGCVSFMSIQLLLCIALQRYLKICKQKTLCLKKRRIMVGLSCIFAVTFALPLAFSYDIDDFAIEGKVIGKLPIKIRFESNAACIANGVAASVFVICMYSSFMSLYGKVGCTLYGHIKAQNIKRKIVRFSKRIRFSRSMKRSIEYSVESATAFSTAKTKNTSEEEEKMSKIITTLKSIDERINLGENDAEQKEVQKTKNKCEYTDLIIFEAENTKQINNQNDSSKPQMKTDYTSCSPHKKKPTNEKQVYINVYANYLRISALLFTSSSRPYVGRNIYRLLEKSIDVRLYSHVVDLSYTRH</sequence>
<feature type="compositionally biased region" description="Polar residues" evidence="8">
    <location>
        <begin position="317"/>
        <end position="335"/>
    </location>
</feature>
<evidence type="ECO:0000256" key="5">
    <source>
        <dbReference type="ARBA" id="ARBA00023136"/>
    </source>
</evidence>
<keyword evidence="4" id="KW-0297">G-protein coupled receptor</keyword>
<name>A0A8S3USJ2_MYTED</name>
<feature type="transmembrane region" description="Helical" evidence="9">
    <location>
        <begin position="92"/>
        <end position="115"/>
    </location>
</feature>
<gene>
    <name evidence="11" type="ORF">MEDL_57341</name>
</gene>
<evidence type="ECO:0000259" key="10">
    <source>
        <dbReference type="PROSITE" id="PS50262"/>
    </source>
</evidence>
<keyword evidence="5 9" id="KW-0472">Membrane</keyword>
<feature type="region of interest" description="Disordered" evidence="8">
    <location>
        <begin position="317"/>
        <end position="340"/>
    </location>
</feature>
<dbReference type="Proteomes" id="UP000683360">
    <property type="component" value="Unassembled WGS sequence"/>
</dbReference>
<evidence type="ECO:0000313" key="11">
    <source>
        <dbReference type="EMBL" id="CAG2245345.1"/>
    </source>
</evidence>
<keyword evidence="6" id="KW-0675">Receptor</keyword>
<keyword evidence="7" id="KW-0807">Transducer</keyword>
<dbReference type="GO" id="GO:0008188">
    <property type="term" value="F:neuropeptide receptor activity"/>
    <property type="evidence" value="ECO:0007669"/>
    <property type="project" value="TreeGrafter"/>
</dbReference>
<evidence type="ECO:0000256" key="8">
    <source>
        <dbReference type="SAM" id="MobiDB-lite"/>
    </source>
</evidence>
<keyword evidence="3 9" id="KW-1133">Transmembrane helix</keyword>
<evidence type="ECO:0000256" key="1">
    <source>
        <dbReference type="ARBA" id="ARBA00004141"/>
    </source>
</evidence>
<protein>
    <submittedName>
        <fullName evidence="11">CCKAR</fullName>
    </submittedName>
</protein>
<comment type="caution">
    <text evidence="11">The sequence shown here is derived from an EMBL/GenBank/DDBJ whole genome shotgun (WGS) entry which is preliminary data.</text>
</comment>
<proteinExistence type="predicted"/>
<reference evidence="11" key="1">
    <citation type="submission" date="2021-03" db="EMBL/GenBank/DDBJ databases">
        <authorList>
            <person name="Bekaert M."/>
        </authorList>
    </citation>
    <scope>NUCLEOTIDE SEQUENCE</scope>
</reference>
<dbReference type="GO" id="GO:0005886">
    <property type="term" value="C:plasma membrane"/>
    <property type="evidence" value="ECO:0007669"/>
    <property type="project" value="TreeGrafter"/>
</dbReference>
<dbReference type="PROSITE" id="PS50262">
    <property type="entry name" value="G_PROTEIN_RECEP_F1_2"/>
    <property type="match status" value="1"/>
</dbReference>
<evidence type="ECO:0000256" key="6">
    <source>
        <dbReference type="ARBA" id="ARBA00023170"/>
    </source>
</evidence>
<evidence type="ECO:0000256" key="4">
    <source>
        <dbReference type="ARBA" id="ARBA00023040"/>
    </source>
</evidence>